<organism evidence="1 4">
    <name type="scientific">Ralstonia flatus</name>
    <dbReference type="NCBI Taxonomy" id="3058601"/>
    <lineage>
        <taxon>Bacteria</taxon>
        <taxon>Pseudomonadati</taxon>
        <taxon>Pseudomonadota</taxon>
        <taxon>Betaproteobacteria</taxon>
        <taxon>Burkholderiales</taxon>
        <taxon>Burkholderiaceae</taxon>
        <taxon>Ralstonia</taxon>
    </lineage>
</organism>
<gene>
    <name evidence="2" type="ORF">R77564_00457</name>
    <name evidence="1" type="ORF">R77567_00281</name>
</gene>
<dbReference type="AlphaFoldDB" id="A0AAD2BV25"/>
<dbReference type="Proteomes" id="UP001190491">
    <property type="component" value="Unassembled WGS sequence"/>
</dbReference>
<comment type="caution">
    <text evidence="1">The sequence shown here is derived from an EMBL/GenBank/DDBJ whole genome shotgun (WGS) entry which is preliminary data.</text>
</comment>
<evidence type="ECO:0000313" key="2">
    <source>
        <dbReference type="EMBL" id="CAJ0857298.1"/>
    </source>
</evidence>
<dbReference type="Proteomes" id="UP001189792">
    <property type="component" value="Unassembled WGS sequence"/>
</dbReference>
<protein>
    <submittedName>
        <fullName evidence="1">Uncharacterized protein</fullName>
    </submittedName>
</protein>
<sequence length="35" mass="3726">MRAWPGDLQGTLGGPFSFGAFDLAQHQPTGHKATK</sequence>
<name>A0AAD2BV25_9RALS</name>
<dbReference type="EMBL" id="CAUDLI010000001">
    <property type="protein sequence ID" value="CAJ0857298.1"/>
    <property type="molecule type" value="Genomic_DNA"/>
</dbReference>
<accession>A0AAD2BV25</accession>
<proteinExistence type="predicted"/>
<evidence type="ECO:0000313" key="3">
    <source>
        <dbReference type="Proteomes" id="UP001189792"/>
    </source>
</evidence>
<reference evidence="1 3" key="1">
    <citation type="submission" date="2023-07" db="EMBL/GenBank/DDBJ databases">
        <authorList>
            <person name="Peeters C."/>
        </authorList>
    </citation>
    <scope>NUCLEOTIDE SEQUENCE</scope>
    <source>
        <strain evidence="2 3">LMG 32965</strain>
        <strain evidence="1">R-77567</strain>
    </source>
</reference>
<evidence type="ECO:0000313" key="4">
    <source>
        <dbReference type="Proteomes" id="UP001190491"/>
    </source>
</evidence>
<dbReference type="EMBL" id="CAUDKO010000001">
    <property type="protein sequence ID" value="CAJ0849270.1"/>
    <property type="molecule type" value="Genomic_DNA"/>
</dbReference>
<evidence type="ECO:0000313" key="1">
    <source>
        <dbReference type="EMBL" id="CAJ0849270.1"/>
    </source>
</evidence>
<keyword evidence="3" id="KW-1185">Reference proteome</keyword>